<comment type="caution">
    <text evidence="1">The sequence shown here is derived from an EMBL/GenBank/DDBJ whole genome shotgun (WGS) entry which is preliminary data.</text>
</comment>
<dbReference type="SUPFAM" id="SSF56672">
    <property type="entry name" value="DNA/RNA polymerases"/>
    <property type="match status" value="1"/>
</dbReference>
<organism evidence="1 2">
    <name type="scientific">Araneus ventricosus</name>
    <name type="common">Orbweaver spider</name>
    <name type="synonym">Epeira ventricosa</name>
    <dbReference type="NCBI Taxonomy" id="182803"/>
    <lineage>
        <taxon>Eukaryota</taxon>
        <taxon>Metazoa</taxon>
        <taxon>Ecdysozoa</taxon>
        <taxon>Arthropoda</taxon>
        <taxon>Chelicerata</taxon>
        <taxon>Arachnida</taxon>
        <taxon>Araneae</taxon>
        <taxon>Araneomorphae</taxon>
        <taxon>Entelegynae</taxon>
        <taxon>Araneoidea</taxon>
        <taxon>Araneidae</taxon>
        <taxon>Araneus</taxon>
    </lineage>
</organism>
<accession>A0A4Y2BKW7</accession>
<evidence type="ECO:0000313" key="1">
    <source>
        <dbReference type="EMBL" id="GBL92902.1"/>
    </source>
</evidence>
<sequence>MGNLSPGPTPSDNMEYNPIFGPDDPRKLEDIEMIFNALKGGKAPSLDRIDYKMWRAVFNHDKNFILDLINTCFKFNYFPEHLRNAKVFFLLKSEKDPKPWTSYRPVCLLPTLGKIIERLFFLHLNKWLDRNNTIHSQQYGFREGKSCDLVIYDLAETIKDRMLSGH</sequence>
<reference evidence="1 2" key="1">
    <citation type="journal article" date="2019" name="Sci. Rep.">
        <title>Orb-weaving spider Araneus ventricosus genome elucidates the spidroin gene catalogue.</title>
        <authorList>
            <person name="Kono N."/>
            <person name="Nakamura H."/>
            <person name="Ohtoshi R."/>
            <person name="Moran D.A.P."/>
            <person name="Shinohara A."/>
            <person name="Yoshida Y."/>
            <person name="Fujiwara M."/>
            <person name="Mori M."/>
            <person name="Tomita M."/>
            <person name="Arakawa K."/>
        </authorList>
    </citation>
    <scope>NUCLEOTIDE SEQUENCE [LARGE SCALE GENOMIC DNA]</scope>
</reference>
<dbReference type="EMBL" id="BGPR01000090">
    <property type="protein sequence ID" value="GBL92902.1"/>
    <property type="molecule type" value="Genomic_DNA"/>
</dbReference>
<proteinExistence type="predicted"/>
<protein>
    <submittedName>
        <fullName evidence="1">Uncharacterized protein</fullName>
    </submittedName>
</protein>
<gene>
    <name evidence="1" type="ORF">AVEN_54562_1</name>
</gene>
<keyword evidence="2" id="KW-1185">Reference proteome</keyword>
<dbReference type="Proteomes" id="UP000499080">
    <property type="component" value="Unassembled WGS sequence"/>
</dbReference>
<dbReference type="AlphaFoldDB" id="A0A4Y2BKW7"/>
<dbReference type="OrthoDB" id="6781885at2759"/>
<dbReference type="PANTHER" id="PTHR19446">
    <property type="entry name" value="REVERSE TRANSCRIPTASES"/>
    <property type="match status" value="1"/>
</dbReference>
<evidence type="ECO:0000313" key="2">
    <source>
        <dbReference type="Proteomes" id="UP000499080"/>
    </source>
</evidence>
<name>A0A4Y2BKW7_ARAVE</name>
<dbReference type="InterPro" id="IPR043502">
    <property type="entry name" value="DNA/RNA_pol_sf"/>
</dbReference>
<dbReference type="GO" id="GO:0071897">
    <property type="term" value="P:DNA biosynthetic process"/>
    <property type="evidence" value="ECO:0007669"/>
    <property type="project" value="UniProtKB-ARBA"/>
</dbReference>